<reference evidence="1 2" key="1">
    <citation type="submission" date="2017-09" db="EMBL/GenBank/DDBJ databases">
        <authorList>
            <person name="Choi Z."/>
            <person name="Grubb S."/>
            <person name="Kuchan S."/>
            <person name="Pennathur K."/>
            <person name="Roskowski K."/>
            <person name="Garlena R.A."/>
            <person name="Russell D.A."/>
            <person name="Pope W.H."/>
            <person name="Jacobs-Sera D."/>
            <person name="Hatfull G.F."/>
        </authorList>
    </citation>
    <scope>NUCLEOTIDE SEQUENCE [LARGE SCALE GENOMIC DNA]</scope>
</reference>
<dbReference type="Proteomes" id="UP000240586">
    <property type="component" value="Segment"/>
</dbReference>
<sequence>MTDVHSGLAKLATQMGFFQEPATKGDAPECGAKNWRNGAMCVLTEGHPGWHGNLTSTSWPRHEDFRAENYPDPEAVEALEELVSEFGNTVGSMSASDWDGMELLGDFLEKYEVRKIKKDNT</sequence>
<name>A0A2D2W4H8_9CAUD</name>
<organism evidence="1 2">
    <name type="scientific">Gordonia phage Patio</name>
    <dbReference type="NCBI Taxonomy" id="2041515"/>
    <lineage>
        <taxon>Viruses</taxon>
        <taxon>Duplodnaviria</taxon>
        <taxon>Heunggongvirae</taxon>
        <taxon>Uroviricota</taxon>
        <taxon>Caudoviricetes</taxon>
        <taxon>Zierdtviridae</taxon>
        <taxon>Emilbogenvirinae</taxon>
        <taxon>Skysandvirus</taxon>
        <taxon>Skysandvirus patio</taxon>
    </lineage>
</organism>
<dbReference type="EMBL" id="MF919542">
    <property type="protein sequence ID" value="ATS93091.1"/>
    <property type="molecule type" value="Genomic_DNA"/>
</dbReference>
<proteinExistence type="predicted"/>
<protein>
    <submittedName>
        <fullName evidence="1">Uncharacterized protein</fullName>
    </submittedName>
</protein>
<gene>
    <name evidence="1" type="ORF">SEA_PATIO_9</name>
</gene>
<evidence type="ECO:0000313" key="1">
    <source>
        <dbReference type="EMBL" id="ATS93091.1"/>
    </source>
</evidence>
<keyword evidence="2" id="KW-1185">Reference proteome</keyword>
<evidence type="ECO:0000313" key="2">
    <source>
        <dbReference type="Proteomes" id="UP000240586"/>
    </source>
</evidence>
<accession>A0A2D2W4H8</accession>